<gene>
    <name evidence="1" type="ORF">WL29_21580</name>
</gene>
<name>A0A106QBR8_9BURK</name>
<organism evidence="1 2">
    <name type="scientific">Burkholderia ubonensis</name>
    <dbReference type="NCBI Taxonomy" id="101571"/>
    <lineage>
        <taxon>Bacteria</taxon>
        <taxon>Pseudomonadati</taxon>
        <taxon>Pseudomonadota</taxon>
        <taxon>Betaproteobacteria</taxon>
        <taxon>Burkholderiales</taxon>
        <taxon>Burkholderiaceae</taxon>
        <taxon>Burkholderia</taxon>
        <taxon>Burkholderia cepacia complex</taxon>
    </lineage>
</organism>
<sequence>MSNLSTIIINGKRLLGRNLRIEHGNVYVDDNRVELEKGPKIDIVVHGSLDTMEIGAAQSIEVQGSVGKLKTGSGDVKCGDVHGDVTTGSGDIECADIQGGVTTASGDVTCGTVGGSIRTVSGDILRRA</sequence>
<dbReference type="EMBL" id="LPHD01000049">
    <property type="protein sequence ID" value="KWA83961.1"/>
    <property type="molecule type" value="Genomic_DNA"/>
</dbReference>
<evidence type="ECO:0008006" key="3">
    <source>
        <dbReference type="Google" id="ProtNLM"/>
    </source>
</evidence>
<evidence type="ECO:0000313" key="2">
    <source>
        <dbReference type="Proteomes" id="UP000060630"/>
    </source>
</evidence>
<proteinExistence type="predicted"/>
<accession>A0A106QBR8</accession>
<dbReference type="AlphaFoldDB" id="A0A106QBR8"/>
<evidence type="ECO:0000313" key="1">
    <source>
        <dbReference type="EMBL" id="KWA83961.1"/>
    </source>
</evidence>
<protein>
    <recommendedName>
        <fullName evidence="3">Polymer-forming cytoskeletal protein</fullName>
    </recommendedName>
</protein>
<comment type="caution">
    <text evidence="1">The sequence shown here is derived from an EMBL/GenBank/DDBJ whole genome shotgun (WGS) entry which is preliminary data.</text>
</comment>
<dbReference type="Proteomes" id="UP000060630">
    <property type="component" value="Unassembled WGS sequence"/>
</dbReference>
<reference evidence="1 2" key="1">
    <citation type="submission" date="2015-11" db="EMBL/GenBank/DDBJ databases">
        <title>Expanding the genomic diversity of Burkholderia species for the development of highly accurate diagnostics.</title>
        <authorList>
            <person name="Sahl J."/>
            <person name="Keim P."/>
            <person name="Wagner D."/>
        </authorList>
    </citation>
    <scope>NUCLEOTIDE SEQUENCE [LARGE SCALE GENOMIC DNA]</scope>
    <source>
        <strain evidence="1 2">MSMB2087WGS</strain>
    </source>
</reference>